<dbReference type="InterPro" id="IPR009241">
    <property type="entry name" value="HigB-like"/>
</dbReference>
<keyword evidence="2" id="KW-1185">Reference proteome</keyword>
<proteinExistence type="predicted"/>
<dbReference type="EMBL" id="CM001488">
    <property type="protein sequence ID" value="EIM62966.1"/>
    <property type="molecule type" value="Genomic_DNA"/>
</dbReference>
<organism evidence="1 2">
    <name type="scientific">Desulfobacter postgatei 2ac9</name>
    <dbReference type="NCBI Taxonomy" id="879212"/>
    <lineage>
        <taxon>Bacteria</taxon>
        <taxon>Pseudomonadati</taxon>
        <taxon>Thermodesulfobacteriota</taxon>
        <taxon>Desulfobacteria</taxon>
        <taxon>Desulfobacterales</taxon>
        <taxon>Desulfobacteraceae</taxon>
        <taxon>Desulfobacter</taxon>
    </lineage>
</organism>
<protein>
    <submittedName>
        <fullName evidence="1">Putative addiction module killer protein</fullName>
    </submittedName>
</protein>
<dbReference type="AlphaFoldDB" id="I5B0F3"/>
<dbReference type="PANTHER" id="PTHR41791">
    <property type="entry name" value="SSL7039 PROTEIN"/>
    <property type="match status" value="1"/>
</dbReference>
<sequence length="140" mass="16570">MRTMSKVRTVFRQIKNPDYPCYSYRGLYILFDFLYSNDYIFNMYIVKTLPEFDKWLDSLKDRITRLRLSRRLDKAQRGNLGDVKPVGEGVFEMREHFGPGWRMYYTKRGDTLIVMLGAGDKSSQESDIAKAKQRETTLED</sequence>
<dbReference type="PANTHER" id="PTHR41791:SF1">
    <property type="entry name" value="SSL7039 PROTEIN"/>
    <property type="match status" value="1"/>
</dbReference>
<name>I5B0F3_9BACT</name>
<dbReference type="Pfam" id="PF05973">
    <property type="entry name" value="Gp49"/>
    <property type="match status" value="1"/>
</dbReference>
<accession>I5B0F3</accession>
<dbReference type="Proteomes" id="UP000005778">
    <property type="component" value="Chromosome"/>
</dbReference>
<reference evidence="1 2" key="1">
    <citation type="submission" date="2011-09" db="EMBL/GenBank/DDBJ databases">
        <authorList>
            <consortium name="US DOE Joint Genome Institute (JGI-PGF)"/>
            <person name="Lucas S."/>
            <person name="Han J."/>
            <person name="Lapidus A."/>
            <person name="Cheng J.-F."/>
            <person name="Goodwin L."/>
            <person name="Pitluck S."/>
            <person name="Peters L."/>
            <person name="Land M.L."/>
            <person name="Hauser L."/>
            <person name="Orellana R."/>
            <person name="Lovley D."/>
            <person name="Woyke T.J."/>
        </authorList>
    </citation>
    <scope>NUCLEOTIDE SEQUENCE [LARGE SCALE GENOMIC DNA]</scope>
    <source>
        <strain evidence="1 2">2ac9</strain>
    </source>
</reference>
<dbReference type="STRING" id="879212.DespoDRAFT_00990"/>
<gene>
    <name evidence="1" type="ORF">DespoDRAFT_00990</name>
</gene>
<reference evidence="1 2" key="2">
    <citation type="submission" date="2012-02" db="EMBL/GenBank/DDBJ databases">
        <title>Improved High-Quality Draft sequence of Desulfobacter postgatei 2ac9.</title>
        <authorList>
            <consortium name="US DOE Joint Genome Institute"/>
            <person name="Lucas S."/>
            <person name="Han J."/>
            <person name="Lapidus A."/>
            <person name="Cheng J.-F."/>
            <person name="Goodwin L."/>
            <person name="Pitluck S."/>
            <person name="Peters L."/>
            <person name="Ovchinnikova G."/>
            <person name="Held B."/>
            <person name="Detter J.C."/>
            <person name="Han C."/>
            <person name="Tapia R."/>
            <person name="Land M."/>
            <person name="Hauser L."/>
            <person name="Kyrpides N."/>
            <person name="Ivanova N."/>
            <person name="Pagani I."/>
            <person name="Orellana R."/>
            <person name="Lovley D."/>
            <person name="Woyke T."/>
        </authorList>
    </citation>
    <scope>NUCLEOTIDE SEQUENCE [LARGE SCALE GENOMIC DNA]</scope>
    <source>
        <strain evidence="1 2">2ac9</strain>
    </source>
</reference>
<dbReference type="HOGENOM" id="CLU_152445_0_0_7"/>
<dbReference type="NCBIfam" id="TIGR02683">
    <property type="entry name" value="upstrm_HI1419"/>
    <property type="match status" value="1"/>
</dbReference>
<evidence type="ECO:0000313" key="2">
    <source>
        <dbReference type="Proteomes" id="UP000005778"/>
    </source>
</evidence>
<dbReference type="eggNOG" id="COG3657">
    <property type="taxonomic scope" value="Bacteria"/>
</dbReference>
<evidence type="ECO:0000313" key="1">
    <source>
        <dbReference type="EMBL" id="EIM62966.1"/>
    </source>
</evidence>
<dbReference type="InterPro" id="IPR014056">
    <property type="entry name" value="TypeIITA-like_toxin_pred"/>
</dbReference>